<accession>A0AAW9WFR3</accession>
<feature type="transmembrane region" description="Helical" evidence="7">
    <location>
        <begin position="266"/>
        <end position="286"/>
    </location>
</feature>
<feature type="transmembrane region" description="Helical" evidence="7">
    <location>
        <begin position="209"/>
        <end position="229"/>
    </location>
</feature>
<dbReference type="PANTHER" id="PTHR30193">
    <property type="entry name" value="ABC TRANSPORTER PERMEASE PROTEIN"/>
    <property type="match status" value="1"/>
</dbReference>
<evidence type="ECO:0000256" key="1">
    <source>
        <dbReference type="ARBA" id="ARBA00004651"/>
    </source>
</evidence>
<feature type="transmembrane region" description="Helical" evidence="7">
    <location>
        <begin position="73"/>
        <end position="95"/>
    </location>
</feature>
<evidence type="ECO:0000256" key="4">
    <source>
        <dbReference type="ARBA" id="ARBA00022692"/>
    </source>
</evidence>
<organism evidence="9 10">
    <name type="scientific">Hungatella hathewayi</name>
    <dbReference type="NCBI Taxonomy" id="154046"/>
    <lineage>
        <taxon>Bacteria</taxon>
        <taxon>Bacillati</taxon>
        <taxon>Bacillota</taxon>
        <taxon>Clostridia</taxon>
        <taxon>Lachnospirales</taxon>
        <taxon>Lachnospiraceae</taxon>
        <taxon>Hungatella</taxon>
    </lineage>
</organism>
<sequence length="292" mass="33043">MRISKKNKPWIILSFIAPGAVIYILFLIWQIVEAVRLSTYSWTSITAKEFTGMKNYIWMFQDTSFWNSLRLTLIYMVATVIGSMLIGFTFGYLIYIGMRGKNFFRTVYFIPTVLSGVAVSYIWRYLFSPSFGITKGFMKWLGYGADVSPLGISDTAFAAAILVALWSGVGVQIMMFNSAFNNIPEEVLEYASLDGCTGLRLIRYMILPLSWDVVKMIVILQVIGAFRAFDQIFVMTAGGPYHSTEILPMYMYLTAFENNKYGRGNAIAVAIFIISMAITVLLRKVLKQESII</sequence>
<evidence type="ECO:0000313" key="10">
    <source>
        <dbReference type="Proteomes" id="UP000434223"/>
    </source>
</evidence>
<proteinExistence type="inferred from homology"/>
<keyword evidence="4 7" id="KW-0812">Transmembrane</keyword>
<comment type="similarity">
    <text evidence="7">Belongs to the binding-protein-dependent transport system permease family.</text>
</comment>
<dbReference type="CDD" id="cd06261">
    <property type="entry name" value="TM_PBP2"/>
    <property type="match status" value="1"/>
</dbReference>
<keyword evidence="5 7" id="KW-1133">Transmembrane helix</keyword>
<dbReference type="Gene3D" id="1.10.3720.10">
    <property type="entry name" value="MetI-like"/>
    <property type="match status" value="1"/>
</dbReference>
<dbReference type="PANTHER" id="PTHR30193:SF37">
    <property type="entry name" value="INNER MEMBRANE ABC TRANSPORTER PERMEASE PROTEIN YCJO"/>
    <property type="match status" value="1"/>
</dbReference>
<dbReference type="Pfam" id="PF00528">
    <property type="entry name" value="BPD_transp_1"/>
    <property type="match status" value="1"/>
</dbReference>
<keyword evidence="2 7" id="KW-0813">Transport</keyword>
<evidence type="ECO:0000259" key="8">
    <source>
        <dbReference type="PROSITE" id="PS50928"/>
    </source>
</evidence>
<reference evidence="9 10" key="1">
    <citation type="submission" date="2019-09" db="EMBL/GenBank/DDBJ databases">
        <title>Draft genome sequencing of Hungatella hathewayi 123Y-2.</title>
        <authorList>
            <person name="Lv Q."/>
            <person name="Li S."/>
        </authorList>
    </citation>
    <scope>NUCLEOTIDE SEQUENCE [LARGE SCALE GENOMIC DNA]</scope>
    <source>
        <strain evidence="9 10">123Y-2</strain>
    </source>
</reference>
<dbReference type="AlphaFoldDB" id="A0AAW9WFR3"/>
<feature type="transmembrane region" description="Helical" evidence="7">
    <location>
        <begin position="147"/>
        <end position="166"/>
    </location>
</feature>
<name>A0AAW9WFR3_9FIRM</name>
<dbReference type="GO" id="GO:0055085">
    <property type="term" value="P:transmembrane transport"/>
    <property type="evidence" value="ECO:0007669"/>
    <property type="project" value="InterPro"/>
</dbReference>
<gene>
    <name evidence="9" type="ORF">GNE07_09850</name>
</gene>
<protein>
    <submittedName>
        <fullName evidence="9">ABC transporter permease subunit</fullName>
    </submittedName>
</protein>
<feature type="transmembrane region" description="Helical" evidence="7">
    <location>
        <begin position="107"/>
        <end position="127"/>
    </location>
</feature>
<dbReference type="InterPro" id="IPR000515">
    <property type="entry name" value="MetI-like"/>
</dbReference>
<keyword evidence="6 7" id="KW-0472">Membrane</keyword>
<evidence type="ECO:0000256" key="7">
    <source>
        <dbReference type="RuleBase" id="RU363032"/>
    </source>
</evidence>
<dbReference type="SUPFAM" id="SSF161098">
    <property type="entry name" value="MetI-like"/>
    <property type="match status" value="1"/>
</dbReference>
<evidence type="ECO:0000313" key="9">
    <source>
        <dbReference type="EMBL" id="MUB63363.1"/>
    </source>
</evidence>
<evidence type="ECO:0000256" key="3">
    <source>
        <dbReference type="ARBA" id="ARBA00022475"/>
    </source>
</evidence>
<evidence type="ECO:0000256" key="2">
    <source>
        <dbReference type="ARBA" id="ARBA00022448"/>
    </source>
</evidence>
<dbReference type="EMBL" id="WNME01000005">
    <property type="protein sequence ID" value="MUB63363.1"/>
    <property type="molecule type" value="Genomic_DNA"/>
</dbReference>
<dbReference type="InterPro" id="IPR035906">
    <property type="entry name" value="MetI-like_sf"/>
</dbReference>
<evidence type="ECO:0000256" key="6">
    <source>
        <dbReference type="ARBA" id="ARBA00023136"/>
    </source>
</evidence>
<dbReference type="PROSITE" id="PS50928">
    <property type="entry name" value="ABC_TM1"/>
    <property type="match status" value="1"/>
</dbReference>
<dbReference type="GO" id="GO:0005886">
    <property type="term" value="C:plasma membrane"/>
    <property type="evidence" value="ECO:0007669"/>
    <property type="project" value="UniProtKB-SubCell"/>
</dbReference>
<evidence type="ECO:0000256" key="5">
    <source>
        <dbReference type="ARBA" id="ARBA00022989"/>
    </source>
</evidence>
<keyword evidence="3" id="KW-1003">Cell membrane</keyword>
<comment type="subcellular location">
    <subcellularLocation>
        <location evidence="1 7">Cell membrane</location>
        <topology evidence="1 7">Multi-pass membrane protein</topology>
    </subcellularLocation>
</comment>
<feature type="transmembrane region" description="Helical" evidence="7">
    <location>
        <begin position="12"/>
        <end position="32"/>
    </location>
</feature>
<dbReference type="InterPro" id="IPR051393">
    <property type="entry name" value="ABC_transporter_permease"/>
</dbReference>
<comment type="caution">
    <text evidence="9">The sequence shown here is derived from an EMBL/GenBank/DDBJ whole genome shotgun (WGS) entry which is preliminary data.</text>
</comment>
<feature type="domain" description="ABC transmembrane type-1" evidence="8">
    <location>
        <begin position="69"/>
        <end position="282"/>
    </location>
</feature>
<dbReference type="Proteomes" id="UP000434223">
    <property type="component" value="Unassembled WGS sequence"/>
</dbReference>